<feature type="region of interest" description="Disordered" evidence="1">
    <location>
        <begin position="24"/>
        <end position="66"/>
    </location>
</feature>
<feature type="non-terminal residue" evidence="2">
    <location>
        <position position="1"/>
    </location>
</feature>
<dbReference type="EMBL" id="CAJOBJ010365962">
    <property type="protein sequence ID" value="CAF5221031.1"/>
    <property type="molecule type" value="Genomic_DNA"/>
</dbReference>
<evidence type="ECO:0000313" key="2">
    <source>
        <dbReference type="EMBL" id="CAF5221031.1"/>
    </source>
</evidence>
<feature type="compositionally biased region" description="Low complexity" evidence="1">
    <location>
        <begin position="51"/>
        <end position="66"/>
    </location>
</feature>
<evidence type="ECO:0000313" key="3">
    <source>
        <dbReference type="Proteomes" id="UP000681720"/>
    </source>
</evidence>
<dbReference type="AlphaFoldDB" id="A0A8S3JN49"/>
<proteinExistence type="predicted"/>
<gene>
    <name evidence="2" type="ORF">GIL414_LOCUS84338</name>
</gene>
<reference evidence="2" key="1">
    <citation type="submission" date="2021-02" db="EMBL/GenBank/DDBJ databases">
        <authorList>
            <person name="Nowell W R."/>
        </authorList>
    </citation>
    <scope>NUCLEOTIDE SEQUENCE</scope>
</reference>
<sequence length="66" mass="7870">IRKARERLENDHIKIKAAQRHLKISNHLMSDEEKLRRRRERQTKALEKQLNTSSNSTDTSSKLFVK</sequence>
<organism evidence="2 3">
    <name type="scientific">Rotaria magnacalcarata</name>
    <dbReference type="NCBI Taxonomy" id="392030"/>
    <lineage>
        <taxon>Eukaryota</taxon>
        <taxon>Metazoa</taxon>
        <taxon>Spiralia</taxon>
        <taxon>Gnathifera</taxon>
        <taxon>Rotifera</taxon>
        <taxon>Eurotatoria</taxon>
        <taxon>Bdelloidea</taxon>
        <taxon>Philodinida</taxon>
        <taxon>Philodinidae</taxon>
        <taxon>Rotaria</taxon>
    </lineage>
</organism>
<accession>A0A8S3JN49</accession>
<name>A0A8S3JN49_9BILA</name>
<comment type="caution">
    <text evidence="2">The sequence shown here is derived from an EMBL/GenBank/DDBJ whole genome shotgun (WGS) entry which is preliminary data.</text>
</comment>
<dbReference type="Proteomes" id="UP000681720">
    <property type="component" value="Unassembled WGS sequence"/>
</dbReference>
<evidence type="ECO:0000256" key="1">
    <source>
        <dbReference type="SAM" id="MobiDB-lite"/>
    </source>
</evidence>
<protein>
    <submittedName>
        <fullName evidence="2">Uncharacterized protein</fullName>
    </submittedName>
</protein>